<feature type="chain" id="PRO_5038728305" description="Lipoprotein" evidence="1">
    <location>
        <begin position="23"/>
        <end position="193"/>
    </location>
</feature>
<proteinExistence type="predicted"/>
<name>A0A1A8ZNN7_9ACTN</name>
<evidence type="ECO:0008006" key="4">
    <source>
        <dbReference type="Google" id="ProtNLM"/>
    </source>
</evidence>
<reference evidence="3" key="1">
    <citation type="submission" date="2016-06" db="EMBL/GenBank/DDBJ databases">
        <authorList>
            <person name="Varghese N."/>
            <person name="Submissions Spin"/>
        </authorList>
    </citation>
    <scope>NUCLEOTIDE SEQUENCE [LARGE SCALE GENOMIC DNA]</scope>
    <source>
        <strain evidence="3">DSM 44815</strain>
    </source>
</reference>
<protein>
    <recommendedName>
        <fullName evidence="4">Lipoprotein</fullName>
    </recommendedName>
</protein>
<dbReference type="EMBL" id="LT594323">
    <property type="protein sequence ID" value="SBT45432.1"/>
    <property type="molecule type" value="Genomic_DNA"/>
</dbReference>
<evidence type="ECO:0000313" key="2">
    <source>
        <dbReference type="EMBL" id="SBT45432.1"/>
    </source>
</evidence>
<dbReference type="PROSITE" id="PS51257">
    <property type="entry name" value="PROKAR_LIPOPROTEIN"/>
    <property type="match status" value="1"/>
</dbReference>
<dbReference type="AlphaFoldDB" id="A0A1A8ZNN7"/>
<dbReference type="PATRIC" id="fig|261654.4.peg.3081"/>
<dbReference type="Proteomes" id="UP000199385">
    <property type="component" value="Chromosome I"/>
</dbReference>
<evidence type="ECO:0000313" key="3">
    <source>
        <dbReference type="Proteomes" id="UP000199385"/>
    </source>
</evidence>
<organism evidence="2 3">
    <name type="scientific">Micromonospora auratinigra</name>
    <dbReference type="NCBI Taxonomy" id="261654"/>
    <lineage>
        <taxon>Bacteria</taxon>
        <taxon>Bacillati</taxon>
        <taxon>Actinomycetota</taxon>
        <taxon>Actinomycetes</taxon>
        <taxon>Micromonosporales</taxon>
        <taxon>Micromonosporaceae</taxon>
        <taxon>Micromonospora</taxon>
    </lineage>
</organism>
<dbReference type="RefSeq" id="WP_157740321.1">
    <property type="nucleotide sequence ID" value="NZ_LT594323.1"/>
</dbReference>
<accession>A0A1A8ZNN7</accession>
<evidence type="ECO:0000256" key="1">
    <source>
        <dbReference type="SAM" id="SignalP"/>
    </source>
</evidence>
<keyword evidence="1" id="KW-0732">Signal</keyword>
<keyword evidence="3" id="KW-1185">Reference proteome</keyword>
<sequence>MRPVVAAAALILMLAACTPGNPAPATSSAAATAEPTTPVRYEALLFLGPAQPQGPWRVYVTSGHDGVVRQGGDLPRYLALSYPRDTSVFVTGRTGPCRGRSCGPPTGDYDACRELAATLGRTARHPAHGTRCCNCGPRYRPTLAELLRPPLLTCSIEINGSTVVQHTGVAPECRYRVPGRPEPAPGETTGGPE</sequence>
<feature type="signal peptide" evidence="1">
    <location>
        <begin position="1"/>
        <end position="22"/>
    </location>
</feature>
<gene>
    <name evidence="2" type="ORF">GA0070611_3029</name>
</gene>